<dbReference type="AlphaFoldDB" id="A0A839AIE9"/>
<evidence type="ECO:0000256" key="1">
    <source>
        <dbReference type="SAM" id="Phobius"/>
    </source>
</evidence>
<organism evidence="4 5">
    <name type="scientific">Stappia albiluteola</name>
    <dbReference type="NCBI Taxonomy" id="2758565"/>
    <lineage>
        <taxon>Bacteria</taxon>
        <taxon>Pseudomonadati</taxon>
        <taxon>Pseudomonadota</taxon>
        <taxon>Alphaproteobacteria</taxon>
        <taxon>Hyphomicrobiales</taxon>
        <taxon>Stappiaceae</taxon>
        <taxon>Stappia</taxon>
    </lineage>
</organism>
<reference evidence="4 5" key="1">
    <citation type="submission" date="2020-07" db="EMBL/GenBank/DDBJ databases">
        <title>Stappia sp., F7233, whole genome shotgun sequencing project.</title>
        <authorList>
            <person name="Jiang S."/>
            <person name="Liu Z.W."/>
            <person name="Du Z.J."/>
        </authorList>
    </citation>
    <scope>NUCLEOTIDE SEQUENCE [LARGE SCALE GENOMIC DNA]</scope>
    <source>
        <strain evidence="4 5">F7233</strain>
    </source>
</reference>
<dbReference type="Pfam" id="PF13550">
    <property type="entry name" value="Phage-tail_3"/>
    <property type="match status" value="1"/>
</dbReference>
<name>A0A839AIE9_9HYPH</name>
<feature type="signal peptide" evidence="2">
    <location>
        <begin position="1"/>
        <end position="23"/>
    </location>
</feature>
<feature type="transmembrane region" description="Helical" evidence="1">
    <location>
        <begin position="33"/>
        <end position="60"/>
    </location>
</feature>
<keyword evidence="1" id="KW-0472">Membrane</keyword>
<dbReference type="RefSeq" id="WP_182168333.1">
    <property type="nucleotide sequence ID" value="NZ_JACFXV010000068.1"/>
</dbReference>
<keyword evidence="1" id="KW-1133">Transmembrane helix</keyword>
<dbReference type="Proteomes" id="UP000541109">
    <property type="component" value="Unassembled WGS sequence"/>
</dbReference>
<proteinExistence type="predicted"/>
<feature type="chain" id="PRO_5032933709" description="Tip attachment protein J domain-containing protein" evidence="2">
    <location>
        <begin position="24"/>
        <end position="953"/>
    </location>
</feature>
<dbReference type="EMBL" id="JACFXV010000068">
    <property type="protein sequence ID" value="MBA5779503.1"/>
    <property type="molecule type" value="Genomic_DNA"/>
</dbReference>
<evidence type="ECO:0000259" key="3">
    <source>
        <dbReference type="Pfam" id="PF13550"/>
    </source>
</evidence>
<evidence type="ECO:0000313" key="5">
    <source>
        <dbReference type="Proteomes" id="UP000541109"/>
    </source>
</evidence>
<evidence type="ECO:0000313" key="4">
    <source>
        <dbReference type="EMBL" id="MBA5779503.1"/>
    </source>
</evidence>
<comment type="caution">
    <text evidence="4">The sequence shown here is derived from an EMBL/GenBank/DDBJ whole genome shotgun (WGS) entry which is preliminary data.</text>
</comment>
<protein>
    <recommendedName>
        <fullName evidence="3">Tip attachment protein J domain-containing protein</fullName>
    </recommendedName>
</protein>
<keyword evidence="2" id="KW-0732">Signal</keyword>
<keyword evidence="5" id="KW-1185">Reference proteome</keyword>
<dbReference type="Gene3D" id="1.20.5.340">
    <property type="match status" value="1"/>
</dbReference>
<keyword evidence="1" id="KW-0812">Transmembrane</keyword>
<dbReference type="InterPro" id="IPR032876">
    <property type="entry name" value="J_dom"/>
</dbReference>
<sequence>MKSFFLLILTAVFWLAGGESASAAPVVGIAVAAIGLTGTAAAVATAIGTFGLSLGVSIGLNSLLAPRTRSGASISGVQGEVQFGGDIYRQGAFGRVATPGHYVFGNTSGANNRYLDQVLVLSDGWCEGLEKFRINGELRTLTQVDAGQGWTKYAVTLPDDGNVRRMWVTFWEGRHDQAANAELIAAANPSSRWTANFVGRGVCYAHVRAEYNQDIEDFQGLFNAPYLFEFKGLRLYDPRKDDTAGGAGTHRFDDWTTWEFSENPSACLYHFQRGYFVSGVRLFGMGVASYDLLTDLYNAAANICDEPVLLDAGGVEPRYCVSLFASDGEEFYTAIQSFVDAMAGHMLERQGIFAPIAGAAYVPVATITDDDLIAEAPVSFGAKRPRDELVNELYGQFTDPANAWGPSDIPSIIGDAATKTADGGETLPRNRDYPQVISGGQAQRLARIAYRSIRHQATATITLGLEALQWEPGDWITWASQRYGTRTWRITGWSLDGESDLITLTLEEVSASIYSWSSADEMPVALPPAAPQPGPRPTNVTNLSLQPATVNGTEGQALPAIAVGWDAIEDGTITSVTVQYRVAGETALAGTQVSQRPAESEDWDGTVISAGILAGTDYDVRVTIATQPARATTWSPWTGITTANTYAVPVANIAREVFEGAVGRAQMDAAARSLLAYLDDDETNPDSLAYVRRLSEQAAEGALAAMIAIQQRSDKLTAQAVRAGVHFQAEVSRLDVAIVTETAALASSILDLTATVEGKADASALSALDARVTTAEGTITSQALSITQLMSDLSGLTGTVDANATVLNGLTTTVMQQGNDISANAAAITQVSAMVDGATAGGFYRLSATAGTLPAGVAAEYVVQLNRGTPETPDFESAGEVLQLLTGGGSRKVFMVDQVFFSDGANMSRGIYFENGKATLDAASVGTVTAGKMQSEDGKFLIDLDNKRIRIIA</sequence>
<gene>
    <name evidence="4" type="ORF">H2509_20425</name>
</gene>
<evidence type="ECO:0000256" key="2">
    <source>
        <dbReference type="SAM" id="SignalP"/>
    </source>
</evidence>
<accession>A0A839AIE9</accession>
<feature type="domain" description="Tip attachment protein J" evidence="3">
    <location>
        <begin position="329"/>
        <end position="493"/>
    </location>
</feature>